<reference evidence="1 2" key="1">
    <citation type="submission" date="2018-07" db="EMBL/GenBank/DDBJ databases">
        <title>Genome sequence of Azospirillum sp. ATCC 49961.</title>
        <authorList>
            <person name="Sant'Anna F.H."/>
            <person name="Baldani J.I."/>
            <person name="Zilli J.E."/>
            <person name="Reis V.M."/>
            <person name="Hartmann A."/>
            <person name="Cruz L."/>
            <person name="de Souza E.M."/>
            <person name="de Oliveira Pedrosa F."/>
            <person name="Passaglia L.M.P."/>
        </authorList>
    </citation>
    <scope>NUCLEOTIDE SEQUENCE [LARGE SCALE GENOMIC DNA]</scope>
    <source>
        <strain evidence="1 2">ATCC 49961</strain>
    </source>
</reference>
<organism evidence="1 2">
    <name type="scientific">Roseomonas genomospecies 6</name>
    <dbReference type="NCBI Taxonomy" id="214106"/>
    <lineage>
        <taxon>Bacteria</taxon>
        <taxon>Pseudomonadati</taxon>
        <taxon>Pseudomonadota</taxon>
        <taxon>Alphaproteobacteria</taxon>
        <taxon>Acetobacterales</taxon>
        <taxon>Roseomonadaceae</taxon>
        <taxon>Roseomonas</taxon>
    </lineage>
</organism>
<dbReference type="AlphaFoldDB" id="A0A9W7NJN4"/>
<proteinExistence type="predicted"/>
<sequence>MAHGGAAHGRADGLPQRPLLVYHDSWYERPATGPAATTLAALPGYMNMVALSFVRPDAVYPGRLDLKGTGLQYGFSGTVLKDAIALLKQRQPGTRVLLAVGGANYANWGALNLDAIARLVRDLGADGVDLDFEPEVPGCSVRPPGRVRCLSDAAWQDLVARFRSAFPRPLLLTVPGWSIGAYGEGAFQNATPRGPYTGSMLNLLRSPQAEAIDLVSIMAYEGGPTFDPWQAYQAYRQAWKGPLALGVQVPPSQLGGPDYTVPMAERLARNVAQDPQGGMMLYPLLGRPPGAVGPDNPDGLLLAQALCRGLGLADCAQTLR</sequence>
<name>A0A9W7NJN4_9PROT</name>
<accession>A0A9W7NJN4</accession>
<dbReference type="OrthoDB" id="9775889at2"/>
<dbReference type="Proteomes" id="UP000480854">
    <property type="component" value="Unassembled WGS sequence"/>
</dbReference>
<comment type="caution">
    <text evidence="1">The sequence shown here is derived from an EMBL/GenBank/DDBJ whole genome shotgun (WGS) entry which is preliminary data.</text>
</comment>
<evidence type="ECO:0000313" key="1">
    <source>
        <dbReference type="EMBL" id="KAA0680652.1"/>
    </source>
</evidence>
<protein>
    <recommendedName>
        <fullName evidence="3">GH18 domain-containing protein</fullName>
    </recommendedName>
</protein>
<dbReference type="InterPro" id="IPR017853">
    <property type="entry name" value="GH"/>
</dbReference>
<keyword evidence="2" id="KW-1185">Reference proteome</keyword>
<gene>
    <name evidence="1" type="ORF">DS843_12500</name>
</gene>
<evidence type="ECO:0008006" key="3">
    <source>
        <dbReference type="Google" id="ProtNLM"/>
    </source>
</evidence>
<evidence type="ECO:0000313" key="2">
    <source>
        <dbReference type="Proteomes" id="UP000480854"/>
    </source>
</evidence>
<dbReference type="Gene3D" id="3.20.20.80">
    <property type="entry name" value="Glycosidases"/>
    <property type="match status" value="1"/>
</dbReference>
<dbReference type="RefSeq" id="WP_149469225.1">
    <property type="nucleotide sequence ID" value="NZ_QOKW01000008.1"/>
</dbReference>
<dbReference type="EMBL" id="QOKW01000008">
    <property type="protein sequence ID" value="KAA0680652.1"/>
    <property type="molecule type" value="Genomic_DNA"/>
</dbReference>
<dbReference type="SUPFAM" id="SSF51445">
    <property type="entry name" value="(Trans)glycosidases"/>
    <property type="match status" value="1"/>
</dbReference>